<sequence length="143" mass="16696">MSFFINNEFNKIKHKYELHNPKQLISDAGIKLLQLELDDVTGGFTVTNNRCSTIVINSNWDSKYLDFVILHEYSHIRLHDGTSTPFYRHTGMDINIPKMEREANELAMKLLIDMQDKDEIATLTKYQIPNYLGISEKLSEFIR</sequence>
<name>A0A1V9U7A9_9LACO</name>
<dbReference type="PANTHER" id="PTHR43236:SF1">
    <property type="entry name" value="BLL7220 PROTEIN"/>
    <property type="match status" value="1"/>
</dbReference>
<proteinExistence type="predicted"/>
<dbReference type="RefSeq" id="WP_081515687.1">
    <property type="nucleotide sequence ID" value="NZ_JAAJBN010000021.1"/>
</dbReference>
<evidence type="ECO:0000259" key="1">
    <source>
        <dbReference type="Pfam" id="PF06114"/>
    </source>
</evidence>
<dbReference type="AlphaFoldDB" id="A0A1V9U7A9"/>
<gene>
    <name evidence="2" type="ORF">B6U37_02745</name>
</gene>
<protein>
    <submittedName>
        <fullName evidence="2">Toxin-antitoxin system toxin subunit</fullName>
    </submittedName>
</protein>
<accession>A0A1V9U7A9</accession>
<dbReference type="Proteomes" id="UP000192353">
    <property type="component" value="Unassembled WGS sequence"/>
</dbReference>
<dbReference type="Pfam" id="PF06114">
    <property type="entry name" value="Peptidase_M78"/>
    <property type="match status" value="1"/>
</dbReference>
<dbReference type="PANTHER" id="PTHR43236">
    <property type="entry name" value="ANTITOXIN HIGA1"/>
    <property type="match status" value="1"/>
</dbReference>
<dbReference type="InterPro" id="IPR010359">
    <property type="entry name" value="IrrE_HExxH"/>
</dbReference>
<reference evidence="2 3" key="1">
    <citation type="submission" date="2017-03" db="EMBL/GenBank/DDBJ databases">
        <title>Phylogenomics and comparative genomics of Lactobacillus salivarius, a mammalian gut commensal.</title>
        <authorList>
            <person name="Harris H.M."/>
        </authorList>
    </citation>
    <scope>NUCLEOTIDE SEQUENCE [LARGE SCALE GENOMIC DNA]</scope>
    <source>
        <strain evidence="2 3">AH4231</strain>
    </source>
</reference>
<evidence type="ECO:0000313" key="2">
    <source>
        <dbReference type="EMBL" id="OQR25803.1"/>
    </source>
</evidence>
<evidence type="ECO:0000313" key="3">
    <source>
        <dbReference type="Proteomes" id="UP000192353"/>
    </source>
</evidence>
<dbReference type="EMBL" id="NBEY01000026">
    <property type="protein sequence ID" value="OQR25803.1"/>
    <property type="molecule type" value="Genomic_DNA"/>
</dbReference>
<dbReference type="InterPro" id="IPR052345">
    <property type="entry name" value="Rad_response_metalloprotease"/>
</dbReference>
<feature type="domain" description="IrrE N-terminal-like" evidence="1">
    <location>
        <begin position="27"/>
        <end position="135"/>
    </location>
</feature>
<dbReference type="Gene3D" id="1.10.10.2910">
    <property type="match status" value="1"/>
</dbReference>
<comment type="caution">
    <text evidence="2">The sequence shown here is derived from an EMBL/GenBank/DDBJ whole genome shotgun (WGS) entry which is preliminary data.</text>
</comment>
<organism evidence="2 3">
    <name type="scientific">Ligilactobacillus salivarius</name>
    <dbReference type="NCBI Taxonomy" id="1624"/>
    <lineage>
        <taxon>Bacteria</taxon>
        <taxon>Bacillati</taxon>
        <taxon>Bacillota</taxon>
        <taxon>Bacilli</taxon>
        <taxon>Lactobacillales</taxon>
        <taxon>Lactobacillaceae</taxon>
        <taxon>Ligilactobacillus</taxon>
    </lineage>
</organism>